<keyword evidence="5" id="KW-1185">Reference proteome</keyword>
<evidence type="ECO:0000313" key="5">
    <source>
        <dbReference type="Proteomes" id="UP001151760"/>
    </source>
</evidence>
<keyword evidence="2" id="KW-0539">Nucleus</keyword>
<dbReference type="Proteomes" id="UP001151760">
    <property type="component" value="Unassembled WGS sequence"/>
</dbReference>
<gene>
    <name evidence="4" type="ORF">Tco_0706916</name>
</gene>
<accession>A0ABQ4Y9K9</accession>
<organism evidence="4 5">
    <name type="scientific">Tanacetum coccineum</name>
    <dbReference type="NCBI Taxonomy" id="301880"/>
    <lineage>
        <taxon>Eukaryota</taxon>
        <taxon>Viridiplantae</taxon>
        <taxon>Streptophyta</taxon>
        <taxon>Embryophyta</taxon>
        <taxon>Tracheophyta</taxon>
        <taxon>Spermatophyta</taxon>
        <taxon>Magnoliopsida</taxon>
        <taxon>eudicotyledons</taxon>
        <taxon>Gunneridae</taxon>
        <taxon>Pentapetalae</taxon>
        <taxon>asterids</taxon>
        <taxon>campanulids</taxon>
        <taxon>Asterales</taxon>
        <taxon>Asteraceae</taxon>
        <taxon>Asteroideae</taxon>
        <taxon>Anthemideae</taxon>
        <taxon>Anthemidinae</taxon>
        <taxon>Tanacetum</taxon>
    </lineage>
</organism>
<dbReference type="EMBL" id="BQNB010010204">
    <property type="protein sequence ID" value="GJS74075.1"/>
    <property type="molecule type" value="Genomic_DNA"/>
</dbReference>
<dbReference type="InterPro" id="IPR032880">
    <property type="entry name" value="CSC1/OSCA1-like_N"/>
</dbReference>
<reference evidence="4" key="1">
    <citation type="journal article" date="2022" name="Int. J. Mol. Sci.">
        <title>Draft Genome of Tanacetum Coccineum: Genomic Comparison of Closely Related Tanacetum-Family Plants.</title>
        <authorList>
            <person name="Yamashiro T."/>
            <person name="Shiraishi A."/>
            <person name="Nakayama K."/>
            <person name="Satake H."/>
        </authorList>
    </citation>
    <scope>NUCLEOTIDE SEQUENCE</scope>
</reference>
<reference evidence="4" key="2">
    <citation type="submission" date="2022-01" db="EMBL/GenBank/DDBJ databases">
        <authorList>
            <person name="Yamashiro T."/>
            <person name="Shiraishi A."/>
            <person name="Satake H."/>
            <person name="Nakayama K."/>
        </authorList>
    </citation>
    <scope>NUCLEOTIDE SEQUENCE</scope>
</reference>
<proteinExistence type="predicted"/>
<dbReference type="InterPro" id="IPR017930">
    <property type="entry name" value="Myb_dom"/>
</dbReference>
<feature type="domain" description="HTH myb-type" evidence="3">
    <location>
        <begin position="30"/>
        <end position="84"/>
    </location>
</feature>
<comment type="caution">
    <text evidence="4">The sequence shown here is derived from an EMBL/GenBank/DDBJ whole genome shotgun (WGS) entry which is preliminary data.</text>
</comment>
<evidence type="ECO:0000256" key="1">
    <source>
        <dbReference type="ARBA" id="ARBA00004123"/>
    </source>
</evidence>
<comment type="subcellular location">
    <subcellularLocation>
        <location evidence="1">Nucleus</location>
    </subcellularLocation>
</comment>
<dbReference type="Pfam" id="PF13967">
    <property type="entry name" value="RSN1_TM"/>
    <property type="match status" value="1"/>
</dbReference>
<dbReference type="PROSITE" id="PS51294">
    <property type="entry name" value="HTH_MYB"/>
    <property type="match status" value="1"/>
</dbReference>
<name>A0ABQ4Y9K9_9ASTR</name>
<evidence type="ECO:0000259" key="3">
    <source>
        <dbReference type="PROSITE" id="PS51294"/>
    </source>
</evidence>
<evidence type="ECO:0000313" key="4">
    <source>
        <dbReference type="EMBL" id="GJS74075.1"/>
    </source>
</evidence>
<sequence length="128" mass="14313">MSGAVAVLTQEGGTSLFWEELQTPLDELLRPSVKRGHISADEQDLIIRLHRLLGNRYTRSSKNLGTSCEEICESRFKNVSKILELGACCIKMSEPELIEHAGLDSAVYIRIYLLGLKIFIPIAILENI</sequence>
<evidence type="ECO:0000256" key="2">
    <source>
        <dbReference type="ARBA" id="ARBA00023242"/>
    </source>
</evidence>
<protein>
    <submittedName>
        <fullName evidence="4">CSC1-like protein</fullName>
    </submittedName>
</protein>